<reference evidence="2 3" key="1">
    <citation type="submission" date="2024-07" db="EMBL/GenBank/DDBJ databases">
        <title>Chromosome-level genome assembly of the water stick insect Ranatra chinensis (Heteroptera: Nepidae).</title>
        <authorList>
            <person name="Liu X."/>
        </authorList>
    </citation>
    <scope>NUCLEOTIDE SEQUENCE [LARGE SCALE GENOMIC DNA]</scope>
    <source>
        <strain evidence="2">Cailab_2021Rc</strain>
        <tissue evidence="2">Muscle</tissue>
    </source>
</reference>
<sequence>MVPKRRNMFKDKKQETTEIGTRPSGSKLSAVNKQTICKMILTSTWTYGIELRGSTEKMKYFSESRFSSQKSSVPLSMPPGFIKIYRQFFPQGDPTKFASLVFRVFDENNGSTPWGVIRWEEHSSLRMPRGHRPFGPLGGVDWEDTAFVSGFQWDFEAGGN</sequence>
<dbReference type="AlphaFoldDB" id="A0ABD0YKG9"/>
<evidence type="ECO:0000313" key="2">
    <source>
        <dbReference type="EMBL" id="KAL1131059.1"/>
    </source>
</evidence>
<evidence type="ECO:0000313" key="3">
    <source>
        <dbReference type="Proteomes" id="UP001558652"/>
    </source>
</evidence>
<evidence type="ECO:0000256" key="1">
    <source>
        <dbReference type="SAM" id="MobiDB-lite"/>
    </source>
</evidence>
<organism evidence="2 3">
    <name type="scientific">Ranatra chinensis</name>
    <dbReference type="NCBI Taxonomy" id="642074"/>
    <lineage>
        <taxon>Eukaryota</taxon>
        <taxon>Metazoa</taxon>
        <taxon>Ecdysozoa</taxon>
        <taxon>Arthropoda</taxon>
        <taxon>Hexapoda</taxon>
        <taxon>Insecta</taxon>
        <taxon>Pterygota</taxon>
        <taxon>Neoptera</taxon>
        <taxon>Paraneoptera</taxon>
        <taxon>Hemiptera</taxon>
        <taxon>Heteroptera</taxon>
        <taxon>Panheteroptera</taxon>
        <taxon>Nepomorpha</taxon>
        <taxon>Nepidae</taxon>
        <taxon>Ranatrinae</taxon>
        <taxon>Ranatra</taxon>
    </lineage>
</organism>
<name>A0ABD0YKG9_9HEMI</name>
<feature type="compositionally biased region" description="Polar residues" evidence="1">
    <location>
        <begin position="17"/>
        <end position="26"/>
    </location>
</feature>
<proteinExistence type="predicted"/>
<protein>
    <submittedName>
        <fullName evidence="2">Uncharacterized protein</fullName>
    </submittedName>
</protein>
<comment type="caution">
    <text evidence="2">The sequence shown here is derived from an EMBL/GenBank/DDBJ whole genome shotgun (WGS) entry which is preliminary data.</text>
</comment>
<accession>A0ABD0YKG9</accession>
<feature type="region of interest" description="Disordered" evidence="1">
    <location>
        <begin position="1"/>
        <end position="26"/>
    </location>
</feature>
<keyword evidence="3" id="KW-1185">Reference proteome</keyword>
<gene>
    <name evidence="2" type="ORF">AAG570_012296</name>
</gene>
<dbReference type="Proteomes" id="UP001558652">
    <property type="component" value="Unassembled WGS sequence"/>
</dbReference>
<dbReference type="Gene3D" id="1.10.238.10">
    <property type="entry name" value="EF-hand"/>
    <property type="match status" value="1"/>
</dbReference>
<dbReference type="EMBL" id="JBFDAA010000007">
    <property type="protein sequence ID" value="KAL1131059.1"/>
    <property type="molecule type" value="Genomic_DNA"/>
</dbReference>